<dbReference type="Proteomes" id="UP000215902">
    <property type="component" value="Unassembled WGS sequence"/>
</dbReference>
<evidence type="ECO:0000313" key="2">
    <source>
        <dbReference type="EMBL" id="PAA74977.1"/>
    </source>
</evidence>
<evidence type="ECO:0000313" key="3">
    <source>
        <dbReference type="Proteomes" id="UP000215902"/>
    </source>
</evidence>
<feature type="compositionally biased region" description="Low complexity" evidence="1">
    <location>
        <begin position="10"/>
        <end position="30"/>
    </location>
</feature>
<keyword evidence="3" id="KW-1185">Reference proteome</keyword>
<organism evidence="2 3">
    <name type="scientific">Macrostomum lignano</name>
    <dbReference type="NCBI Taxonomy" id="282301"/>
    <lineage>
        <taxon>Eukaryota</taxon>
        <taxon>Metazoa</taxon>
        <taxon>Spiralia</taxon>
        <taxon>Lophotrochozoa</taxon>
        <taxon>Platyhelminthes</taxon>
        <taxon>Rhabditophora</taxon>
        <taxon>Macrostomorpha</taxon>
        <taxon>Macrostomida</taxon>
        <taxon>Macrostomidae</taxon>
        <taxon>Macrostomum</taxon>
    </lineage>
</organism>
<sequence>MDLRGDQQCHHQQQQQQPQQQQQQAQQQPPELDWVRLAEALRISLAACGAVKVSQQSSAASATAELPCPAQHSQLPPPPPPQQFADQHYPAACPQLASASVVWPTALANSLHSVASNGAGSTCTCHSGAGGCYQQHQPQAHLPPQNLAYTCTCSAAPPPQTPQQPPPPPPDQRLLAVAASWDNLCSTLRPLLHQCTCHQSQPNIFSAAAAPCQSAVDDSLFQSLPPLMLSSLHHSRCGGDSAAATTAAALVTPTPSIREPASTAAGAAVAATTTLTPPSARLPRRRRTGGCPEPLWTGCRPATRTVASSSGGPAAAPRPGIPA</sequence>
<feature type="region of interest" description="Disordered" evidence="1">
    <location>
        <begin position="64"/>
        <end position="87"/>
    </location>
</feature>
<comment type="caution">
    <text evidence="2">The sequence shown here is derived from an EMBL/GenBank/DDBJ whole genome shotgun (WGS) entry which is preliminary data.</text>
</comment>
<accession>A0A267FPG2</accession>
<feature type="compositionally biased region" description="Low complexity" evidence="1">
    <location>
        <begin position="307"/>
        <end position="323"/>
    </location>
</feature>
<dbReference type="AlphaFoldDB" id="A0A267FPG2"/>
<reference evidence="2 3" key="1">
    <citation type="submission" date="2017-06" db="EMBL/GenBank/DDBJ databases">
        <title>A platform for efficient transgenesis in Macrostomum lignano, a flatworm model organism for stem cell research.</title>
        <authorList>
            <person name="Berezikov E."/>
        </authorList>
    </citation>
    <scope>NUCLEOTIDE SEQUENCE [LARGE SCALE GENOMIC DNA]</scope>
    <source>
        <strain evidence="2">DV1</strain>
        <tissue evidence="2">Whole organism</tissue>
    </source>
</reference>
<feature type="region of interest" description="Disordered" evidence="1">
    <location>
        <begin position="1"/>
        <end position="31"/>
    </location>
</feature>
<name>A0A267FPG2_9PLAT</name>
<gene>
    <name evidence="2" type="ORF">BOX15_Mlig023611g1</name>
</gene>
<feature type="region of interest" description="Disordered" evidence="1">
    <location>
        <begin position="274"/>
        <end position="323"/>
    </location>
</feature>
<protein>
    <submittedName>
        <fullName evidence="2">Uncharacterized protein</fullName>
    </submittedName>
</protein>
<feature type="compositionally biased region" description="Low complexity" evidence="1">
    <location>
        <begin position="64"/>
        <end position="74"/>
    </location>
</feature>
<dbReference type="EMBL" id="NIVC01000910">
    <property type="protein sequence ID" value="PAA74977.1"/>
    <property type="molecule type" value="Genomic_DNA"/>
</dbReference>
<evidence type="ECO:0000256" key="1">
    <source>
        <dbReference type="SAM" id="MobiDB-lite"/>
    </source>
</evidence>
<proteinExistence type="predicted"/>